<dbReference type="InterPro" id="IPR011991">
    <property type="entry name" value="ArsR-like_HTH"/>
</dbReference>
<accession>A0AB74UT11</accession>
<dbReference type="InterPro" id="IPR011008">
    <property type="entry name" value="Dimeric_a/b-barrel"/>
</dbReference>
<dbReference type="GO" id="GO:0005829">
    <property type="term" value="C:cytosol"/>
    <property type="evidence" value="ECO:0007669"/>
    <property type="project" value="TreeGrafter"/>
</dbReference>
<dbReference type="AlphaFoldDB" id="A0AB74UT11"/>
<dbReference type="InterPro" id="IPR036390">
    <property type="entry name" value="WH_DNA-bd_sf"/>
</dbReference>
<dbReference type="EMBL" id="CP170721">
    <property type="protein sequence ID" value="XIA18369.1"/>
    <property type="molecule type" value="Genomic_DNA"/>
</dbReference>
<keyword evidence="3" id="KW-0804">Transcription</keyword>
<evidence type="ECO:0000259" key="4">
    <source>
        <dbReference type="PROSITE" id="PS50956"/>
    </source>
</evidence>
<dbReference type="GO" id="GO:0043200">
    <property type="term" value="P:response to amino acid"/>
    <property type="evidence" value="ECO:0007669"/>
    <property type="project" value="TreeGrafter"/>
</dbReference>
<organism evidence="5">
    <name type="scientific">Rhodanobacter sp. FW102-FHT14D07</name>
    <dbReference type="NCBI Taxonomy" id="3351462"/>
    <lineage>
        <taxon>Bacteria</taxon>
        <taxon>Pseudomonadati</taxon>
        <taxon>Pseudomonadota</taxon>
        <taxon>Gammaproteobacteria</taxon>
        <taxon>Lysobacterales</taxon>
        <taxon>Rhodanobacteraceae</taxon>
        <taxon>Rhodanobacter</taxon>
    </lineage>
</organism>
<evidence type="ECO:0000313" key="5">
    <source>
        <dbReference type="EMBL" id="XIA18369.1"/>
    </source>
</evidence>
<feature type="domain" description="HTH asnC-type" evidence="4">
    <location>
        <begin position="18"/>
        <end position="79"/>
    </location>
</feature>
<protein>
    <submittedName>
        <fullName evidence="5">Lrp/AsnC family transcriptional regulator</fullName>
    </submittedName>
</protein>
<evidence type="ECO:0000256" key="3">
    <source>
        <dbReference type="ARBA" id="ARBA00023163"/>
    </source>
</evidence>
<dbReference type="GO" id="GO:0006355">
    <property type="term" value="P:regulation of DNA-templated transcription"/>
    <property type="evidence" value="ECO:0007669"/>
    <property type="project" value="UniProtKB-ARBA"/>
</dbReference>
<dbReference type="InterPro" id="IPR019888">
    <property type="entry name" value="Tscrpt_reg_AsnC-like"/>
</dbReference>
<dbReference type="SUPFAM" id="SSF54909">
    <property type="entry name" value="Dimeric alpha+beta barrel"/>
    <property type="match status" value="1"/>
</dbReference>
<dbReference type="GO" id="GO:0043565">
    <property type="term" value="F:sequence-specific DNA binding"/>
    <property type="evidence" value="ECO:0007669"/>
    <property type="project" value="InterPro"/>
</dbReference>
<keyword evidence="1" id="KW-0805">Transcription regulation</keyword>
<dbReference type="CDD" id="cd00090">
    <property type="entry name" value="HTH_ARSR"/>
    <property type="match status" value="1"/>
</dbReference>
<name>A0AB74UT11_9GAMM</name>
<proteinExistence type="predicted"/>
<dbReference type="PANTHER" id="PTHR30154:SF53">
    <property type="entry name" value="HTH-TYPE TRANSCRIPTIONAL REGULATOR LRPC"/>
    <property type="match status" value="1"/>
</dbReference>
<dbReference type="InterPro" id="IPR000485">
    <property type="entry name" value="AsnC-type_HTH_dom"/>
</dbReference>
<evidence type="ECO:0000256" key="2">
    <source>
        <dbReference type="ARBA" id="ARBA00023125"/>
    </source>
</evidence>
<evidence type="ECO:0000256" key="1">
    <source>
        <dbReference type="ARBA" id="ARBA00023015"/>
    </source>
</evidence>
<dbReference type="Pfam" id="PF13404">
    <property type="entry name" value="HTH_AsnC-type"/>
    <property type="match status" value="1"/>
</dbReference>
<reference evidence="5" key="1">
    <citation type="submission" date="2024-10" db="EMBL/GenBank/DDBJ databases">
        <authorList>
            <person name="Lesea H.P."/>
            <person name="Kuehl J.V."/>
            <person name="Chandonia J.-M."/>
        </authorList>
    </citation>
    <scope>NUCLEOTIDE SEQUENCE</scope>
    <source>
        <strain evidence="5">FW102-FHT14D07</strain>
    </source>
</reference>
<dbReference type="InterPro" id="IPR036388">
    <property type="entry name" value="WH-like_DNA-bd_sf"/>
</dbReference>
<dbReference type="Pfam" id="PF01037">
    <property type="entry name" value="AsnC_trans_reg"/>
    <property type="match status" value="1"/>
</dbReference>
<dbReference type="Gene3D" id="3.30.70.920">
    <property type="match status" value="1"/>
</dbReference>
<dbReference type="PANTHER" id="PTHR30154">
    <property type="entry name" value="LEUCINE-RESPONSIVE REGULATORY PROTEIN"/>
    <property type="match status" value="1"/>
</dbReference>
<gene>
    <name evidence="5" type="ORF">ACFYG5_17725</name>
</gene>
<dbReference type="Gene3D" id="1.10.10.10">
    <property type="entry name" value="Winged helix-like DNA-binding domain superfamily/Winged helix DNA-binding domain"/>
    <property type="match status" value="1"/>
</dbReference>
<dbReference type="RefSeq" id="WP_395121273.1">
    <property type="nucleotide sequence ID" value="NZ_CP170721.1"/>
</dbReference>
<dbReference type="SUPFAM" id="SSF46785">
    <property type="entry name" value="Winged helix' DNA-binding domain"/>
    <property type="match status" value="1"/>
</dbReference>
<keyword evidence="2" id="KW-0238">DNA-binding</keyword>
<dbReference type="SMART" id="SM00344">
    <property type="entry name" value="HTH_ASNC"/>
    <property type="match status" value="1"/>
</dbReference>
<dbReference type="PROSITE" id="PS50956">
    <property type="entry name" value="HTH_ASNC_2"/>
    <property type="match status" value="1"/>
</dbReference>
<dbReference type="InterPro" id="IPR019887">
    <property type="entry name" value="Tscrpt_reg_AsnC/Lrp_C"/>
</dbReference>
<sequence length="175" mass="19018">MKEVVTLESKPTDGRSALDGKDWQLLEALQRDARLGFAELGRLVRLSAPAVAERVRRLEDAGVISGYHATVNPRRLGYALSAMVRLRCDGATCARIGSLVEDIPEVLECRRLAGEDSALLHVVAMSTGHLESVLDRLLKTGASNSTTTLIVLQTPHENRPLTRAMWNAAMAMSGD</sequence>
<dbReference type="FunFam" id="1.10.10.10:FF:000186">
    <property type="entry name" value="AsnC family transcriptional regulator"/>
    <property type="match status" value="1"/>
</dbReference>
<dbReference type="PRINTS" id="PR00033">
    <property type="entry name" value="HTHASNC"/>
</dbReference>